<comment type="caution">
    <text evidence="2">The sequence shown here is derived from an EMBL/GenBank/DDBJ whole genome shotgun (WGS) entry which is preliminary data.</text>
</comment>
<evidence type="ECO:0000256" key="1">
    <source>
        <dbReference type="SAM" id="SignalP"/>
    </source>
</evidence>
<feature type="chain" id="PRO_5039947263" evidence="1">
    <location>
        <begin position="21"/>
        <end position="239"/>
    </location>
</feature>
<dbReference type="AlphaFoldDB" id="A0A9K3PW13"/>
<dbReference type="OrthoDB" id="199820at2759"/>
<dbReference type="EMBL" id="JAGRRH010000014">
    <property type="protein sequence ID" value="KAG7359264.1"/>
    <property type="molecule type" value="Genomic_DNA"/>
</dbReference>
<proteinExistence type="predicted"/>
<protein>
    <submittedName>
        <fullName evidence="2">Uncharacterized protein</fullName>
    </submittedName>
</protein>
<reference evidence="2" key="2">
    <citation type="submission" date="2021-04" db="EMBL/GenBank/DDBJ databases">
        <authorList>
            <person name="Podell S."/>
        </authorList>
    </citation>
    <scope>NUCLEOTIDE SEQUENCE</scope>
    <source>
        <strain evidence="2">Hildebrandi</strain>
    </source>
</reference>
<evidence type="ECO:0000313" key="3">
    <source>
        <dbReference type="Proteomes" id="UP000693970"/>
    </source>
</evidence>
<dbReference type="Proteomes" id="UP000693970">
    <property type="component" value="Unassembled WGS sequence"/>
</dbReference>
<organism evidence="2 3">
    <name type="scientific">Nitzschia inconspicua</name>
    <dbReference type="NCBI Taxonomy" id="303405"/>
    <lineage>
        <taxon>Eukaryota</taxon>
        <taxon>Sar</taxon>
        <taxon>Stramenopiles</taxon>
        <taxon>Ochrophyta</taxon>
        <taxon>Bacillariophyta</taxon>
        <taxon>Bacillariophyceae</taxon>
        <taxon>Bacillariophycidae</taxon>
        <taxon>Bacillariales</taxon>
        <taxon>Bacillariaceae</taxon>
        <taxon>Nitzschia</taxon>
    </lineage>
</organism>
<evidence type="ECO:0000313" key="2">
    <source>
        <dbReference type="EMBL" id="KAG7359264.1"/>
    </source>
</evidence>
<reference evidence="2" key="1">
    <citation type="journal article" date="2021" name="Sci. Rep.">
        <title>Diploid genomic architecture of Nitzschia inconspicua, an elite biomass production diatom.</title>
        <authorList>
            <person name="Oliver A."/>
            <person name="Podell S."/>
            <person name="Pinowska A."/>
            <person name="Traller J.C."/>
            <person name="Smith S.R."/>
            <person name="McClure R."/>
            <person name="Beliaev A."/>
            <person name="Bohutskyi P."/>
            <person name="Hill E.A."/>
            <person name="Rabines A."/>
            <person name="Zheng H."/>
            <person name="Allen L.Z."/>
            <person name="Kuo A."/>
            <person name="Grigoriev I.V."/>
            <person name="Allen A.E."/>
            <person name="Hazlebeck D."/>
            <person name="Allen E.E."/>
        </authorList>
    </citation>
    <scope>NUCLEOTIDE SEQUENCE</scope>
    <source>
        <strain evidence="2">Hildebrandi</strain>
    </source>
</reference>
<name>A0A9K3PW13_9STRA</name>
<keyword evidence="3" id="KW-1185">Reference proteome</keyword>
<keyword evidence="1" id="KW-0732">Signal</keyword>
<feature type="signal peptide" evidence="1">
    <location>
        <begin position="1"/>
        <end position="20"/>
    </location>
</feature>
<accession>A0A9K3PW13</accession>
<sequence length="239" mass="26243">MTRQLFTVLLLAAFPLQTCCFSSTSTGSSNKIPITLADEVDTAQAFALSSFPIQPDDLIQRAKQVLAPDVGIGTKDGGKCLADDFEFCAAVVGPIKKDAYLNALGTFKLEDSFDIHQNLFGFTVSPIQPNRVYWFSHANATLVADFAGAKVENVKEPLVFPPQCFHMDFDANGLVTEFGFYTVDRQYGNTGGLGGAFGFFYGVGKPLPIREAKPFKPSFKFRLIQWVGRMGEKLQKNKT</sequence>
<gene>
    <name evidence="2" type="ORF">IV203_015853</name>
</gene>